<accession>A0AAV9ZFV7</accession>
<protein>
    <submittedName>
        <fullName evidence="2">Uncharacterized protein</fullName>
    </submittedName>
</protein>
<sequence length="340" mass="37398">MNRRIIASVDPMTCRSVGGRGGEGGSSFNGSAGGGGFGEGPRVNHNQFHHYYFSPRPATPPVQHNLPQMCHRDIYCSEMLLQKRGYPVFYPEVQFHAQGRGSRIAIGDIGSFTREGLFESYFNIFHSAQHPANTQCPPGFAPMTKADGTPSIVTATHSAVTSGDYLASSTVQREFGDDFRKFIFHCSGPSGAILALPNGSRGEDLLIHIRPYVMAHAENWYSHITRVLCREIVNEELILVTGHDVADSWGMAYYSAPPSGSNPDFILRFEKPSEEALYRWAGVHGQAHSSHYKAAGDSQEYVVFLRGRSITFPSKRSEGQPSVAISNWPVYTPALLESDP</sequence>
<dbReference type="Proteomes" id="UP001362999">
    <property type="component" value="Unassembled WGS sequence"/>
</dbReference>
<dbReference type="AlphaFoldDB" id="A0AAV9ZFV7"/>
<name>A0AAV9ZFV7_9AGAR</name>
<evidence type="ECO:0000313" key="3">
    <source>
        <dbReference type="Proteomes" id="UP001362999"/>
    </source>
</evidence>
<evidence type="ECO:0000256" key="1">
    <source>
        <dbReference type="SAM" id="MobiDB-lite"/>
    </source>
</evidence>
<feature type="region of interest" description="Disordered" evidence="1">
    <location>
        <begin position="16"/>
        <end position="40"/>
    </location>
</feature>
<evidence type="ECO:0000313" key="2">
    <source>
        <dbReference type="EMBL" id="KAK6980917.1"/>
    </source>
</evidence>
<dbReference type="EMBL" id="JAWWNJ010000155">
    <property type="protein sequence ID" value="KAK6980917.1"/>
    <property type="molecule type" value="Genomic_DNA"/>
</dbReference>
<keyword evidence="3" id="KW-1185">Reference proteome</keyword>
<organism evidence="2 3">
    <name type="scientific">Favolaschia claudopus</name>
    <dbReference type="NCBI Taxonomy" id="2862362"/>
    <lineage>
        <taxon>Eukaryota</taxon>
        <taxon>Fungi</taxon>
        <taxon>Dikarya</taxon>
        <taxon>Basidiomycota</taxon>
        <taxon>Agaricomycotina</taxon>
        <taxon>Agaricomycetes</taxon>
        <taxon>Agaricomycetidae</taxon>
        <taxon>Agaricales</taxon>
        <taxon>Marasmiineae</taxon>
        <taxon>Mycenaceae</taxon>
        <taxon>Favolaschia</taxon>
    </lineage>
</organism>
<feature type="compositionally biased region" description="Gly residues" evidence="1">
    <location>
        <begin position="18"/>
        <end position="39"/>
    </location>
</feature>
<proteinExistence type="predicted"/>
<gene>
    <name evidence="2" type="ORF">R3P38DRAFT_3465478</name>
</gene>
<comment type="caution">
    <text evidence="2">The sequence shown here is derived from an EMBL/GenBank/DDBJ whole genome shotgun (WGS) entry which is preliminary data.</text>
</comment>
<reference evidence="2 3" key="1">
    <citation type="journal article" date="2024" name="J Genomics">
        <title>Draft genome sequencing and assembly of Favolaschia claudopus CIRM-BRFM 2984 isolated from oak limbs.</title>
        <authorList>
            <person name="Navarro D."/>
            <person name="Drula E."/>
            <person name="Chaduli D."/>
            <person name="Cazenave R."/>
            <person name="Ahrendt S."/>
            <person name="Wang J."/>
            <person name="Lipzen A."/>
            <person name="Daum C."/>
            <person name="Barry K."/>
            <person name="Grigoriev I.V."/>
            <person name="Favel A."/>
            <person name="Rosso M.N."/>
            <person name="Martin F."/>
        </authorList>
    </citation>
    <scope>NUCLEOTIDE SEQUENCE [LARGE SCALE GENOMIC DNA]</scope>
    <source>
        <strain evidence="2 3">CIRM-BRFM 2984</strain>
    </source>
</reference>